<dbReference type="CDD" id="cd11304">
    <property type="entry name" value="Cadherin_repeat"/>
    <property type="match status" value="2"/>
</dbReference>
<dbReference type="Gene3D" id="2.40.10.500">
    <property type="match status" value="2"/>
</dbReference>
<dbReference type="Proteomes" id="UP000663868">
    <property type="component" value="Unassembled WGS sequence"/>
</dbReference>
<keyword evidence="3" id="KW-0677">Repeat</keyword>
<dbReference type="GO" id="GO:0005576">
    <property type="term" value="C:extracellular region"/>
    <property type="evidence" value="ECO:0007669"/>
    <property type="project" value="TreeGrafter"/>
</dbReference>
<dbReference type="Pfam" id="PF01436">
    <property type="entry name" value="NHL"/>
    <property type="match status" value="2"/>
</dbReference>
<evidence type="ECO:0000256" key="3">
    <source>
        <dbReference type="ARBA" id="ARBA00022737"/>
    </source>
</evidence>
<keyword evidence="9" id="KW-0175">Coiled coil</keyword>
<keyword evidence="5" id="KW-0472">Membrane</keyword>
<evidence type="ECO:0000259" key="10">
    <source>
        <dbReference type="PROSITE" id="PS50268"/>
    </source>
</evidence>
<dbReference type="GO" id="GO:0005886">
    <property type="term" value="C:plasma membrane"/>
    <property type="evidence" value="ECO:0007669"/>
    <property type="project" value="InterPro"/>
</dbReference>
<feature type="coiled-coil region" evidence="9">
    <location>
        <begin position="293"/>
        <end position="334"/>
    </location>
</feature>
<dbReference type="EMBL" id="CAJOBB010006232">
    <property type="protein sequence ID" value="CAF4154861.1"/>
    <property type="molecule type" value="Genomic_DNA"/>
</dbReference>
<evidence type="ECO:0000313" key="11">
    <source>
        <dbReference type="EMBL" id="CAF4154861.1"/>
    </source>
</evidence>
<evidence type="ECO:0000256" key="9">
    <source>
        <dbReference type="SAM" id="Coils"/>
    </source>
</evidence>
<keyword evidence="6" id="KW-0325">Glycoprotein</keyword>
<dbReference type="InterPro" id="IPR020894">
    <property type="entry name" value="Cadherin_CS"/>
</dbReference>
<dbReference type="InterPro" id="IPR011042">
    <property type="entry name" value="6-blade_b-propeller_TolB-like"/>
</dbReference>
<dbReference type="SUPFAM" id="SSF101898">
    <property type="entry name" value="NHL repeat"/>
    <property type="match status" value="1"/>
</dbReference>
<dbReference type="InterPro" id="IPR002126">
    <property type="entry name" value="Cadherin-like_dom"/>
</dbReference>
<feature type="non-terminal residue" evidence="11">
    <location>
        <position position="667"/>
    </location>
</feature>
<dbReference type="GO" id="GO:0007156">
    <property type="term" value="P:homophilic cell adhesion via plasma membrane adhesion molecules"/>
    <property type="evidence" value="ECO:0007669"/>
    <property type="project" value="InterPro"/>
</dbReference>
<evidence type="ECO:0000256" key="1">
    <source>
        <dbReference type="ARBA" id="ARBA00004370"/>
    </source>
</evidence>
<dbReference type="Pfam" id="PF00028">
    <property type="entry name" value="Cadherin"/>
    <property type="match status" value="1"/>
</dbReference>
<keyword evidence="4 7" id="KW-0106">Calcium</keyword>
<feature type="repeat" description="NHL" evidence="8">
    <location>
        <begin position="579"/>
        <end position="615"/>
    </location>
</feature>
<dbReference type="PROSITE" id="PS00232">
    <property type="entry name" value="CADHERIN_1"/>
    <property type="match status" value="1"/>
</dbReference>
<dbReference type="PANTHER" id="PTHR10680:SF28">
    <property type="entry name" value="SMP-30_GLUCONOLACTONASE_LRE-LIKE REGION DOMAIN-CONTAINING PROTEIN"/>
    <property type="match status" value="1"/>
</dbReference>
<proteinExistence type="predicted"/>
<dbReference type="InterPro" id="IPR001258">
    <property type="entry name" value="NHL_repeat"/>
</dbReference>
<organism evidence="11 12">
    <name type="scientific">Adineta steineri</name>
    <dbReference type="NCBI Taxonomy" id="433720"/>
    <lineage>
        <taxon>Eukaryota</taxon>
        <taxon>Metazoa</taxon>
        <taxon>Spiralia</taxon>
        <taxon>Gnathifera</taxon>
        <taxon>Rotifera</taxon>
        <taxon>Eurotatoria</taxon>
        <taxon>Bdelloidea</taxon>
        <taxon>Adinetida</taxon>
        <taxon>Adinetidae</taxon>
        <taxon>Adineta</taxon>
    </lineage>
</organism>
<feature type="repeat" description="NHL" evidence="8">
    <location>
        <begin position="627"/>
        <end position="665"/>
    </location>
</feature>
<evidence type="ECO:0000256" key="8">
    <source>
        <dbReference type="PROSITE-ProRule" id="PRU00504"/>
    </source>
</evidence>
<dbReference type="SUPFAM" id="SSF49313">
    <property type="entry name" value="Cadherin-like"/>
    <property type="match status" value="2"/>
</dbReference>
<evidence type="ECO:0000256" key="6">
    <source>
        <dbReference type="ARBA" id="ARBA00023180"/>
    </source>
</evidence>
<evidence type="ECO:0000256" key="2">
    <source>
        <dbReference type="ARBA" id="ARBA00022729"/>
    </source>
</evidence>
<keyword evidence="2" id="KW-0732">Signal</keyword>
<evidence type="ECO:0000313" key="12">
    <source>
        <dbReference type="Proteomes" id="UP000663868"/>
    </source>
</evidence>
<dbReference type="GO" id="GO:0005509">
    <property type="term" value="F:calcium ion binding"/>
    <property type="evidence" value="ECO:0007669"/>
    <property type="project" value="UniProtKB-UniRule"/>
</dbReference>
<dbReference type="CDD" id="cd05819">
    <property type="entry name" value="NHL"/>
    <property type="match status" value="1"/>
</dbReference>
<accession>A0A819YA05</accession>
<dbReference type="InterPro" id="IPR015919">
    <property type="entry name" value="Cadherin-like_sf"/>
</dbReference>
<reference evidence="11" key="1">
    <citation type="submission" date="2021-02" db="EMBL/GenBank/DDBJ databases">
        <authorList>
            <person name="Nowell W R."/>
        </authorList>
    </citation>
    <scope>NUCLEOTIDE SEQUENCE</scope>
</reference>
<name>A0A819YA05_9BILA</name>
<comment type="subcellular location">
    <subcellularLocation>
        <location evidence="1">Membrane</location>
    </subcellularLocation>
</comment>
<evidence type="ECO:0000256" key="7">
    <source>
        <dbReference type="PROSITE-ProRule" id="PRU00043"/>
    </source>
</evidence>
<evidence type="ECO:0000256" key="5">
    <source>
        <dbReference type="ARBA" id="ARBA00023136"/>
    </source>
</evidence>
<dbReference type="PANTHER" id="PTHR10680">
    <property type="entry name" value="PEPTIDYL-GLYCINE ALPHA-AMIDATING MONOOXYGENASE"/>
    <property type="match status" value="1"/>
</dbReference>
<gene>
    <name evidence="11" type="ORF">KXQ929_LOCUS37472</name>
</gene>
<comment type="caution">
    <text evidence="11">The sequence shown here is derived from an EMBL/GenBank/DDBJ whole genome shotgun (WGS) entry which is preliminary data.</text>
</comment>
<feature type="domain" description="Cadherin" evidence="10">
    <location>
        <begin position="3"/>
        <end position="89"/>
    </location>
</feature>
<sequence>IKINASDPDQGINGTINYKFRTNSTWPFNINEKTGEIYSKKSFDYESDWKSFLLTIDLEDNGITIKNVNKNSCQLEIFLEDINDNRPELVDNNQTKLFFDIQKSFKNQFIQLNITDKDSGLNGKIKYNIQSIDSNIPLNFNQTLFGLNQNGSLYLTSDIHQICLFTLKILLEDYGYPSQHNLIQINIAFAAATVKARCVTCGKEKSTVLCDGCSQPFCYNHLRDHRQELDKQLDEIEVSHDLFRQTLTDQSTKPETQALVKQIDEWEQDSIAKIRQTANDARQLILQHSTKYLTDIEIKLNKLTEQLRESRAENDFFEADLQRWNKQLTQMNKELDKPSTIKIQHGSTPLINSIRVNISVSTHLPNLGIDAKWVQQGVTVAGGNGQGNANNQFSTPYSMYIDEDETMYIADRNNHRIVEWKRGAPNGQIVAGENGAGNQDNQLNSPISVIVDKVNDCFIISELGNKRVIQWPRQNSTSGQTIISNITCYGLTMDNEGHLYISDFVKHEVRRWKMGDTDGIVVAGGNGLGNRLDQLYQPCNIFVDGENSLYISDYGNHRVMKWVKDAKEGIVVAGGQGSGNGLAQLSCPRGVVVDQLGNVYIADFNNSRVIRWSKGAAQGSIIVGDNKRGEGANQLNSPLDLSFDQQGNLYVLDFGNHRVQKFNIDSS</sequence>
<dbReference type="AlphaFoldDB" id="A0A819YA05"/>
<dbReference type="PROSITE" id="PS50268">
    <property type="entry name" value="CADHERIN_2"/>
    <property type="match status" value="1"/>
</dbReference>
<dbReference type="Gene3D" id="2.120.10.30">
    <property type="entry name" value="TolB, C-terminal domain"/>
    <property type="match status" value="1"/>
</dbReference>
<dbReference type="Gene3D" id="2.60.40.60">
    <property type="entry name" value="Cadherins"/>
    <property type="match status" value="2"/>
</dbReference>
<evidence type="ECO:0000256" key="4">
    <source>
        <dbReference type="ARBA" id="ARBA00022837"/>
    </source>
</evidence>
<dbReference type="PROSITE" id="PS51125">
    <property type="entry name" value="NHL"/>
    <property type="match status" value="2"/>
</dbReference>
<dbReference type="SMART" id="SM00112">
    <property type="entry name" value="CA"/>
    <property type="match status" value="1"/>
</dbReference>
<protein>
    <recommendedName>
        <fullName evidence="10">Cadherin domain-containing protein</fullName>
    </recommendedName>
</protein>